<gene>
    <name evidence="2" type="primary">RhoGAPp190</name>
    <name evidence="2" type="ORF">CG32555</name>
</gene>
<proteinExistence type="evidence at transcript level"/>
<dbReference type="AGR" id="FB:FBgn0026375"/>
<dbReference type="EMBL" id="AY094747">
    <property type="protein sequence ID" value="AAM11100.1"/>
    <property type="molecule type" value="mRNA"/>
</dbReference>
<reference evidence="1" key="1">
    <citation type="submission" date="2002-04" db="EMBL/GenBank/DDBJ databases">
        <authorList>
            <person name="Stapleton M."/>
            <person name="Brokstein P."/>
            <person name="Hong L."/>
            <person name="Agbayani A."/>
            <person name="Carlson J."/>
            <person name="Champe M."/>
            <person name="Chavez C."/>
            <person name="Dorsett V."/>
            <person name="Dresnek D."/>
            <person name="Farfan D."/>
            <person name="Frise E."/>
            <person name="George R."/>
            <person name="Gonzalez M."/>
            <person name="Guarin H."/>
            <person name="Kronmiller B."/>
            <person name="Li P."/>
            <person name="Liao G."/>
            <person name="Miranda A."/>
            <person name="Mungall C.J."/>
            <person name="Nunoo J."/>
            <person name="Pacleb J."/>
            <person name="Paragas V."/>
            <person name="Park S."/>
            <person name="Patel S."/>
            <person name="Phouanenavong S."/>
            <person name="Wan K."/>
            <person name="Yu C."/>
            <person name="Lewis S.E."/>
            <person name="Rubin G.M."/>
            <person name="Celniker S."/>
        </authorList>
    </citation>
    <scope>NUCLEOTIDE SEQUENCE</scope>
</reference>
<name>Q8T3N5_DROME</name>
<evidence type="ECO:0000313" key="1">
    <source>
        <dbReference type="EMBL" id="AAM11100.1"/>
    </source>
</evidence>
<accession>Q8T3N5</accession>
<dbReference type="AlphaFoldDB" id="Q8T3N5"/>
<evidence type="ECO:0000313" key="2">
    <source>
        <dbReference type="FlyBase" id="FBgn0026375"/>
    </source>
</evidence>
<dbReference type="OrthoDB" id="9994905at2759"/>
<organism evidence="1">
    <name type="scientific">Drosophila melanogaster</name>
    <name type="common">Fruit fly</name>
    <dbReference type="NCBI Taxonomy" id="7227"/>
    <lineage>
        <taxon>Eukaryota</taxon>
        <taxon>Metazoa</taxon>
        <taxon>Ecdysozoa</taxon>
        <taxon>Arthropoda</taxon>
        <taxon>Hexapoda</taxon>
        <taxon>Insecta</taxon>
        <taxon>Pterygota</taxon>
        <taxon>Neoptera</taxon>
        <taxon>Endopterygota</taxon>
        <taxon>Diptera</taxon>
        <taxon>Brachycera</taxon>
        <taxon>Muscomorpha</taxon>
        <taxon>Ephydroidea</taxon>
        <taxon>Drosophilidae</taxon>
        <taxon>Drosophila</taxon>
        <taxon>Sophophora</taxon>
    </lineage>
</organism>
<sequence>MYAYILTKTSEQQIFHKRNFHRQKERLKNAKCKS</sequence>
<dbReference type="FlyBase" id="FBgn0026375">
    <property type="gene designation" value="RhoGAPp190"/>
</dbReference>
<protein>
    <submittedName>
        <fullName evidence="1">GM05133p</fullName>
    </submittedName>
</protein>